<evidence type="ECO:0000256" key="1">
    <source>
        <dbReference type="ARBA" id="ARBA00007177"/>
    </source>
</evidence>
<dbReference type="HAMAP" id="MF_01384">
    <property type="entry name" value="UreD"/>
    <property type="match status" value="1"/>
</dbReference>
<reference evidence="4 5" key="1">
    <citation type="submission" date="2017-03" db="EMBL/GenBank/DDBJ databases">
        <authorList>
            <person name="Afonso C.L."/>
            <person name="Miller P.J."/>
            <person name="Scott M.A."/>
            <person name="Spackman E."/>
            <person name="Goraichik I."/>
            <person name="Dimitrov K.M."/>
            <person name="Suarez D.L."/>
            <person name="Swayne D.E."/>
        </authorList>
    </citation>
    <scope>NUCLEOTIDE SEQUENCE [LARGE SCALE GENOMIC DNA]</scope>
    <source>
        <strain evidence="4 5">CECT 7023</strain>
    </source>
</reference>
<evidence type="ECO:0000256" key="3">
    <source>
        <dbReference type="HAMAP-Rule" id="MF_01384"/>
    </source>
</evidence>
<evidence type="ECO:0000256" key="2">
    <source>
        <dbReference type="ARBA" id="ARBA00023186"/>
    </source>
</evidence>
<organism evidence="4 5">
    <name type="scientific">Roseisalinus antarcticus</name>
    <dbReference type="NCBI Taxonomy" id="254357"/>
    <lineage>
        <taxon>Bacteria</taxon>
        <taxon>Pseudomonadati</taxon>
        <taxon>Pseudomonadota</taxon>
        <taxon>Alphaproteobacteria</taxon>
        <taxon>Rhodobacterales</taxon>
        <taxon>Roseobacteraceae</taxon>
        <taxon>Roseisalinus</taxon>
    </lineage>
</organism>
<dbReference type="GO" id="GO:0016151">
    <property type="term" value="F:nickel cation binding"/>
    <property type="evidence" value="ECO:0007669"/>
    <property type="project" value="UniProtKB-UniRule"/>
</dbReference>
<proteinExistence type="inferred from homology"/>
<dbReference type="RefSeq" id="WP_234992161.1">
    <property type="nucleotide sequence ID" value="NZ_FWFZ01000010.1"/>
</dbReference>
<dbReference type="PANTHER" id="PTHR33643:SF1">
    <property type="entry name" value="UREASE ACCESSORY PROTEIN D"/>
    <property type="match status" value="1"/>
</dbReference>
<dbReference type="Proteomes" id="UP000193900">
    <property type="component" value="Unassembled WGS sequence"/>
</dbReference>
<dbReference type="AlphaFoldDB" id="A0A1Y5SYH7"/>
<comment type="subcellular location">
    <subcellularLocation>
        <location evidence="3">Cytoplasm</location>
    </subcellularLocation>
</comment>
<comment type="function">
    <text evidence="3">Required for maturation of urease via the functional incorporation of the urease nickel metallocenter.</text>
</comment>
<dbReference type="GO" id="GO:0005737">
    <property type="term" value="C:cytoplasm"/>
    <property type="evidence" value="ECO:0007669"/>
    <property type="project" value="UniProtKB-SubCell"/>
</dbReference>
<keyword evidence="3" id="KW-0963">Cytoplasm</keyword>
<dbReference type="Pfam" id="PF01774">
    <property type="entry name" value="UreD"/>
    <property type="match status" value="1"/>
</dbReference>
<dbReference type="PANTHER" id="PTHR33643">
    <property type="entry name" value="UREASE ACCESSORY PROTEIN D"/>
    <property type="match status" value="1"/>
</dbReference>
<keyword evidence="2 3" id="KW-0143">Chaperone</keyword>
<sequence length="249" mass="26627">MRRSGADSRIADLYQQGSLKVLFPGRPAQTLEAVTLNTSGGLTGGDRISFEAEVGAGARLCLSTQAAERAYASRDCEPARVTTGLTLGEGAMLHWLPQETILFDRADLCRTLAVDMVEDATLLAVEPLVFGRHAMGETLRTGHFTDSWRVRRGGVTIYAEALRLAGDIPRLLATTGAGAMATLLYAAPDAEAHLAATRASLPAPSGTSLLRPGVLVARVLAKDAYELRRLIVPLIERLSAAPLPKVWRL</sequence>
<evidence type="ECO:0000313" key="5">
    <source>
        <dbReference type="Proteomes" id="UP000193900"/>
    </source>
</evidence>
<dbReference type="EMBL" id="FWFZ01000010">
    <property type="protein sequence ID" value="SLN51911.1"/>
    <property type="molecule type" value="Genomic_DNA"/>
</dbReference>
<keyword evidence="5" id="KW-1185">Reference proteome</keyword>
<name>A0A1Y5SYH7_9RHOB</name>
<keyword evidence="3" id="KW-0996">Nickel insertion</keyword>
<gene>
    <name evidence="3 4" type="primary">ureD</name>
    <name evidence="4" type="ORF">ROA7023_02278</name>
</gene>
<comment type="similarity">
    <text evidence="1 3">Belongs to the UreD family.</text>
</comment>
<protein>
    <recommendedName>
        <fullName evidence="3">Urease accessory protein UreD</fullName>
    </recommendedName>
</protein>
<dbReference type="InterPro" id="IPR002669">
    <property type="entry name" value="UreD"/>
</dbReference>
<accession>A0A1Y5SYH7</accession>
<evidence type="ECO:0000313" key="4">
    <source>
        <dbReference type="EMBL" id="SLN51911.1"/>
    </source>
</evidence>
<comment type="subunit">
    <text evidence="3">UreD, UreF and UreG form a complex that acts as a GTP-hydrolysis-dependent molecular chaperone, activating the urease apoprotein by helping to assemble the nickel containing metallocenter of UreC. The UreE protein probably delivers the nickel.</text>
</comment>